<evidence type="ECO:0000259" key="2">
    <source>
        <dbReference type="PROSITE" id="PS50833"/>
    </source>
</evidence>
<dbReference type="GO" id="GO:0005654">
    <property type="term" value="C:nucleoplasm"/>
    <property type="evidence" value="ECO:0007669"/>
    <property type="project" value="UniProtKB-ARBA"/>
</dbReference>
<dbReference type="InterPro" id="IPR044281">
    <property type="entry name" value="IMP4/RPF1"/>
</dbReference>
<proteinExistence type="predicted"/>
<dbReference type="GO" id="GO:0030515">
    <property type="term" value="F:snoRNA binding"/>
    <property type="evidence" value="ECO:0007669"/>
    <property type="project" value="TreeGrafter"/>
</dbReference>
<gene>
    <name evidence="3" type="ORF">RchiOBHm_Chr1g0320641</name>
</gene>
<dbReference type="PANTHER" id="PTHR22734:SF2">
    <property type="entry name" value="U3 SMALL NUCLEOLAR RIBONUCLEOPROTEIN PROTEIN IMP4"/>
    <property type="match status" value="1"/>
</dbReference>
<dbReference type="SUPFAM" id="SSF52954">
    <property type="entry name" value="Class II aaRS ABD-related"/>
    <property type="match status" value="1"/>
</dbReference>
<keyword evidence="1" id="KW-0732">Signal</keyword>
<name>A0A2P6S8Q4_ROSCH</name>
<dbReference type="PROSITE" id="PS50833">
    <property type="entry name" value="BRIX"/>
    <property type="match status" value="1"/>
</dbReference>
<dbReference type="GO" id="GO:0042134">
    <property type="term" value="F:rRNA primary transcript binding"/>
    <property type="evidence" value="ECO:0007669"/>
    <property type="project" value="InterPro"/>
</dbReference>
<comment type="caution">
    <text evidence="3">The sequence shown here is derived from an EMBL/GenBank/DDBJ whole genome shotgun (WGS) entry which is preliminary data.</text>
</comment>
<dbReference type="FunFam" id="3.40.50.10480:FF:000001">
    <property type="entry name" value="IMP4, U3 small nucleolar ribonucleoprotein"/>
    <property type="match status" value="1"/>
</dbReference>
<feature type="domain" description="Brix" evidence="2">
    <location>
        <begin position="1"/>
        <end position="164"/>
    </location>
</feature>
<dbReference type="SMART" id="SM00879">
    <property type="entry name" value="Brix"/>
    <property type="match status" value="1"/>
</dbReference>
<dbReference type="Proteomes" id="UP000238479">
    <property type="component" value="Chromosome 1"/>
</dbReference>
<dbReference type="Gene3D" id="3.40.50.10480">
    <property type="entry name" value="Probable brix-domain ribosomal biogenesis protein"/>
    <property type="match status" value="1"/>
</dbReference>
<dbReference type="AlphaFoldDB" id="A0A2P6S8Q4"/>
<accession>A0A2P6S8Q4</accession>
<dbReference type="GO" id="GO:0042274">
    <property type="term" value="P:ribosomal small subunit biogenesis"/>
    <property type="evidence" value="ECO:0007669"/>
    <property type="project" value="UniProtKB-ARBA"/>
</dbReference>
<dbReference type="Gramene" id="PRQ55077">
    <property type="protein sequence ID" value="PRQ55077"/>
    <property type="gene ID" value="RchiOBHm_Chr1g0320641"/>
</dbReference>
<evidence type="ECO:0000313" key="4">
    <source>
        <dbReference type="Proteomes" id="UP000238479"/>
    </source>
</evidence>
<sequence length="170" mass="19619">MDHLKSLDSRTLLILVISEIVESCRAHDYTDVVLVHEHRGKPDGLIVCHLPYGPTAYFQLCNVVSRHDIKDKKAMGTVAQAYPHLIINNFTTKLGERTANILKHLFPVPKPDTKRIITFLNEQDYISFRHHIYDEPGGPKSIELKEIGPRFELKLFKFRFVSLHSHDVCY</sequence>
<organism evidence="3 4">
    <name type="scientific">Rosa chinensis</name>
    <name type="common">China rose</name>
    <dbReference type="NCBI Taxonomy" id="74649"/>
    <lineage>
        <taxon>Eukaryota</taxon>
        <taxon>Viridiplantae</taxon>
        <taxon>Streptophyta</taxon>
        <taxon>Embryophyta</taxon>
        <taxon>Tracheophyta</taxon>
        <taxon>Spermatophyta</taxon>
        <taxon>Magnoliopsida</taxon>
        <taxon>eudicotyledons</taxon>
        <taxon>Gunneridae</taxon>
        <taxon>Pentapetalae</taxon>
        <taxon>rosids</taxon>
        <taxon>fabids</taxon>
        <taxon>Rosales</taxon>
        <taxon>Rosaceae</taxon>
        <taxon>Rosoideae</taxon>
        <taxon>Rosoideae incertae sedis</taxon>
        <taxon>Rosa</taxon>
    </lineage>
</organism>
<feature type="signal peptide" evidence="1">
    <location>
        <begin position="1"/>
        <end position="26"/>
    </location>
</feature>
<dbReference type="GO" id="GO:0032040">
    <property type="term" value="C:small-subunit processome"/>
    <property type="evidence" value="ECO:0007669"/>
    <property type="project" value="TreeGrafter"/>
</dbReference>
<dbReference type="STRING" id="74649.A0A2P6S8Q4"/>
<evidence type="ECO:0000313" key="3">
    <source>
        <dbReference type="EMBL" id="PRQ55077.1"/>
    </source>
</evidence>
<dbReference type="PANTHER" id="PTHR22734">
    <property type="entry name" value="U3 SMALL NUCLEOLAR RIBONUCLEOPROTEIN PROTEIN IMP4"/>
    <property type="match status" value="1"/>
</dbReference>
<protein>
    <submittedName>
        <fullName evidence="3">Putative anticodon-binding, Brix domain-containing protein</fullName>
    </submittedName>
</protein>
<keyword evidence="4" id="KW-1185">Reference proteome</keyword>
<dbReference type="GO" id="GO:0034457">
    <property type="term" value="C:Mpp10 complex"/>
    <property type="evidence" value="ECO:0007669"/>
    <property type="project" value="UniProtKB-ARBA"/>
</dbReference>
<evidence type="ECO:0000256" key="1">
    <source>
        <dbReference type="SAM" id="SignalP"/>
    </source>
</evidence>
<dbReference type="Pfam" id="PF04427">
    <property type="entry name" value="Brix"/>
    <property type="match status" value="1"/>
</dbReference>
<reference evidence="3 4" key="1">
    <citation type="journal article" date="2018" name="Nat. Genet.">
        <title>The Rosa genome provides new insights in the design of modern roses.</title>
        <authorList>
            <person name="Bendahmane M."/>
        </authorList>
    </citation>
    <scope>NUCLEOTIDE SEQUENCE [LARGE SCALE GENOMIC DNA]</scope>
    <source>
        <strain evidence="4">cv. Old Blush</strain>
    </source>
</reference>
<feature type="chain" id="PRO_5015121221" evidence="1">
    <location>
        <begin position="27"/>
        <end position="170"/>
    </location>
</feature>
<dbReference type="EMBL" id="PDCK01000039">
    <property type="protein sequence ID" value="PRQ55077.1"/>
    <property type="molecule type" value="Genomic_DNA"/>
</dbReference>
<dbReference type="GO" id="GO:0006364">
    <property type="term" value="P:rRNA processing"/>
    <property type="evidence" value="ECO:0007669"/>
    <property type="project" value="InterPro"/>
</dbReference>
<dbReference type="InterPro" id="IPR007109">
    <property type="entry name" value="Brix"/>
</dbReference>